<comment type="caution">
    <text evidence="1">The sequence shown here is derived from an EMBL/GenBank/DDBJ whole genome shotgun (WGS) entry which is preliminary data.</text>
</comment>
<reference evidence="1" key="1">
    <citation type="submission" date="2022-02" db="EMBL/GenBank/DDBJ databases">
        <title>Plant Genome Project.</title>
        <authorList>
            <person name="Zhang R.-G."/>
        </authorList>
    </citation>
    <scope>NUCLEOTIDE SEQUENCE</scope>
    <source>
        <strain evidence="1">AT1</strain>
    </source>
</reference>
<dbReference type="EMBL" id="CM046397">
    <property type="protein sequence ID" value="KAI8534678.1"/>
    <property type="molecule type" value="Genomic_DNA"/>
</dbReference>
<organism evidence="1 2">
    <name type="scientific">Rhododendron molle</name>
    <name type="common">Chinese azalea</name>
    <name type="synonym">Azalea mollis</name>
    <dbReference type="NCBI Taxonomy" id="49168"/>
    <lineage>
        <taxon>Eukaryota</taxon>
        <taxon>Viridiplantae</taxon>
        <taxon>Streptophyta</taxon>
        <taxon>Embryophyta</taxon>
        <taxon>Tracheophyta</taxon>
        <taxon>Spermatophyta</taxon>
        <taxon>Magnoliopsida</taxon>
        <taxon>eudicotyledons</taxon>
        <taxon>Gunneridae</taxon>
        <taxon>Pentapetalae</taxon>
        <taxon>asterids</taxon>
        <taxon>Ericales</taxon>
        <taxon>Ericaceae</taxon>
        <taxon>Ericoideae</taxon>
        <taxon>Rhodoreae</taxon>
        <taxon>Rhododendron</taxon>
    </lineage>
</organism>
<protein>
    <submittedName>
        <fullName evidence="1">Uncharacterized protein</fullName>
    </submittedName>
</protein>
<proteinExistence type="predicted"/>
<sequence>MRFSRLITHPFSLSHAEFIPFEALSVFGPFTSPARLANPTPIIQTFYAEDQIFNDAKLHGVVTLIDSKHGNIHLDDVKPKGLVNEAAKQIAYADRITVNEMWEFYSMVRFRRRKVPRNNKRAIPCELNEGHAGTLGDAYISGKVVQYKEQIATLEKRKDRYKTGFADKISVFQRAAVLFLVRRIGGSIDLKDGCIGNPVRLLPSKGAAGFGMEISAVIISCSVLLPLYYAAAVGKVPRRWVLLCSEVGFYWVVVGDFFFFCVRRLLALSLSEVSVA</sequence>
<gene>
    <name evidence="1" type="ORF">RHMOL_Rhmol10G0108900</name>
</gene>
<dbReference type="Proteomes" id="UP001062846">
    <property type="component" value="Chromosome 10"/>
</dbReference>
<evidence type="ECO:0000313" key="1">
    <source>
        <dbReference type="EMBL" id="KAI8534678.1"/>
    </source>
</evidence>
<keyword evidence="2" id="KW-1185">Reference proteome</keyword>
<accession>A0ACC0M0U7</accession>
<name>A0ACC0M0U7_RHOML</name>
<evidence type="ECO:0000313" key="2">
    <source>
        <dbReference type="Proteomes" id="UP001062846"/>
    </source>
</evidence>